<dbReference type="Proteomes" id="UP001156690">
    <property type="component" value="Unassembled WGS sequence"/>
</dbReference>
<evidence type="ECO:0000256" key="3">
    <source>
        <dbReference type="ARBA" id="ARBA00022840"/>
    </source>
</evidence>
<name>A0AAV5NZE3_9VIBR</name>
<proteinExistence type="predicted"/>
<feature type="domain" description="ATP-grasp" evidence="5">
    <location>
        <begin position="127"/>
        <end position="320"/>
    </location>
</feature>
<evidence type="ECO:0000259" key="5">
    <source>
        <dbReference type="PROSITE" id="PS50975"/>
    </source>
</evidence>
<dbReference type="EMBL" id="BSNX01000075">
    <property type="protein sequence ID" value="GLQ75830.1"/>
    <property type="molecule type" value="Genomic_DNA"/>
</dbReference>
<keyword evidence="2 4" id="KW-0547">Nucleotide-binding</keyword>
<keyword evidence="7" id="KW-1185">Reference proteome</keyword>
<organism evidence="6 7">
    <name type="scientific">Vibrio penaeicida</name>
    <dbReference type="NCBI Taxonomy" id="104609"/>
    <lineage>
        <taxon>Bacteria</taxon>
        <taxon>Pseudomonadati</taxon>
        <taxon>Pseudomonadota</taxon>
        <taxon>Gammaproteobacteria</taxon>
        <taxon>Vibrionales</taxon>
        <taxon>Vibrionaceae</taxon>
        <taxon>Vibrio</taxon>
    </lineage>
</organism>
<evidence type="ECO:0000256" key="2">
    <source>
        <dbReference type="ARBA" id="ARBA00022741"/>
    </source>
</evidence>
<evidence type="ECO:0000313" key="6">
    <source>
        <dbReference type="EMBL" id="GLQ75830.1"/>
    </source>
</evidence>
<dbReference type="GO" id="GO:0046872">
    <property type="term" value="F:metal ion binding"/>
    <property type="evidence" value="ECO:0007669"/>
    <property type="project" value="InterPro"/>
</dbReference>
<dbReference type="InterPro" id="IPR011761">
    <property type="entry name" value="ATP-grasp"/>
</dbReference>
<dbReference type="AlphaFoldDB" id="A0AAV5NZE3"/>
<dbReference type="InterPro" id="IPR052032">
    <property type="entry name" value="ATP-dep_AA_Ligase"/>
</dbReference>
<sequence>MRDSLFIISTRQLGQLNYEADLIQEHRLVLIASDSELENLEPSLRSHFDDVIEVPVAVNDGVIVTYDLEVLGSRILQSSHLTPSSSIVCFDEGNTSLAHSLRRRFKLGDEKFDTPDIELFRNKVAMKNKLAEAGIQIPQFSSFHEEVLPYAYYAEQLGCPFVFKPSESAGSNGVYIIENEHDFTNAKDAVKDALNLYEAETYISGKLYHCDIALFGGETVFAECTEYLAPTIDFQTGTPLGGKIMGEGCDLRRRLIRFTEQSLRALNAGNGVYHTEVFVTLNGELVFLESGARPPGMLVTRMYEKATGVNLLNLDVEIQVGRLLERKTQGMLDAFYLVYPKGVGKVNALYPLPALANMDTEFKRVSNIGDVHDGCSSNLDFTAYVICSGSDTSFETAYQSMANYSPLSYVA</sequence>
<dbReference type="Gene3D" id="3.30.470.20">
    <property type="entry name" value="ATP-grasp fold, B domain"/>
    <property type="match status" value="1"/>
</dbReference>
<protein>
    <recommendedName>
        <fullName evidence="5">ATP-grasp domain-containing protein</fullName>
    </recommendedName>
</protein>
<reference evidence="7" key="1">
    <citation type="journal article" date="2019" name="Int. J. Syst. Evol. Microbiol.">
        <title>The Global Catalogue of Microorganisms (GCM) 10K type strain sequencing project: providing services to taxonomists for standard genome sequencing and annotation.</title>
        <authorList>
            <consortium name="The Broad Institute Genomics Platform"/>
            <consortium name="The Broad Institute Genome Sequencing Center for Infectious Disease"/>
            <person name="Wu L."/>
            <person name="Ma J."/>
        </authorList>
    </citation>
    <scope>NUCLEOTIDE SEQUENCE [LARGE SCALE GENOMIC DNA]</scope>
    <source>
        <strain evidence="7">NBRC 15640</strain>
    </source>
</reference>
<dbReference type="SUPFAM" id="SSF56059">
    <property type="entry name" value="Glutathione synthetase ATP-binding domain-like"/>
    <property type="match status" value="1"/>
</dbReference>
<dbReference type="GO" id="GO:0005524">
    <property type="term" value="F:ATP binding"/>
    <property type="evidence" value="ECO:0007669"/>
    <property type="project" value="UniProtKB-UniRule"/>
</dbReference>
<gene>
    <name evidence="6" type="ORF">GCM10007932_51930</name>
</gene>
<evidence type="ECO:0000256" key="4">
    <source>
        <dbReference type="PROSITE-ProRule" id="PRU00409"/>
    </source>
</evidence>
<evidence type="ECO:0000313" key="7">
    <source>
        <dbReference type="Proteomes" id="UP001156690"/>
    </source>
</evidence>
<dbReference type="PANTHER" id="PTHR43585:SF2">
    <property type="entry name" value="ATP-GRASP ENZYME FSQD"/>
    <property type="match status" value="1"/>
</dbReference>
<comment type="caution">
    <text evidence="6">The sequence shown here is derived from an EMBL/GenBank/DDBJ whole genome shotgun (WGS) entry which is preliminary data.</text>
</comment>
<dbReference type="Pfam" id="PF13535">
    <property type="entry name" value="ATP-grasp_4"/>
    <property type="match status" value="1"/>
</dbReference>
<dbReference type="RefSeq" id="WP_126606662.1">
    <property type="nucleotide sequence ID" value="NZ_AP025145.1"/>
</dbReference>
<dbReference type="PANTHER" id="PTHR43585">
    <property type="entry name" value="FUMIPYRROLE BIOSYNTHESIS PROTEIN C"/>
    <property type="match status" value="1"/>
</dbReference>
<dbReference type="PROSITE" id="PS50975">
    <property type="entry name" value="ATP_GRASP"/>
    <property type="match status" value="1"/>
</dbReference>
<accession>A0AAV5NZE3</accession>
<keyword evidence="3 4" id="KW-0067">ATP-binding</keyword>
<dbReference type="GO" id="GO:0016874">
    <property type="term" value="F:ligase activity"/>
    <property type="evidence" value="ECO:0007669"/>
    <property type="project" value="UniProtKB-KW"/>
</dbReference>
<evidence type="ECO:0000256" key="1">
    <source>
        <dbReference type="ARBA" id="ARBA00022598"/>
    </source>
</evidence>
<keyword evidence="1" id="KW-0436">Ligase</keyword>